<name>A0A3M7S9W0_BRAPC</name>
<evidence type="ECO:0000313" key="2">
    <source>
        <dbReference type="Proteomes" id="UP000276133"/>
    </source>
</evidence>
<dbReference type="AlphaFoldDB" id="A0A3M7S9W0"/>
<comment type="caution">
    <text evidence="1">The sequence shown here is derived from an EMBL/GenBank/DDBJ whole genome shotgun (WGS) entry which is preliminary data.</text>
</comment>
<dbReference type="EMBL" id="REGN01001795">
    <property type="protein sequence ID" value="RNA32447.1"/>
    <property type="molecule type" value="Genomic_DNA"/>
</dbReference>
<keyword evidence="2" id="KW-1185">Reference proteome</keyword>
<dbReference type="OrthoDB" id="10394749at2759"/>
<dbReference type="InterPro" id="IPR008978">
    <property type="entry name" value="HSP20-like_chaperone"/>
</dbReference>
<reference evidence="1 2" key="1">
    <citation type="journal article" date="2018" name="Sci. Rep.">
        <title>Genomic signatures of local adaptation to the degree of environmental predictability in rotifers.</title>
        <authorList>
            <person name="Franch-Gras L."/>
            <person name="Hahn C."/>
            <person name="Garcia-Roger E.M."/>
            <person name="Carmona M.J."/>
            <person name="Serra M."/>
            <person name="Gomez A."/>
        </authorList>
    </citation>
    <scope>NUCLEOTIDE SEQUENCE [LARGE SCALE GENOMIC DNA]</scope>
    <source>
        <strain evidence="1">HYR1</strain>
    </source>
</reference>
<organism evidence="1 2">
    <name type="scientific">Brachionus plicatilis</name>
    <name type="common">Marine rotifer</name>
    <name type="synonym">Brachionus muelleri</name>
    <dbReference type="NCBI Taxonomy" id="10195"/>
    <lineage>
        <taxon>Eukaryota</taxon>
        <taxon>Metazoa</taxon>
        <taxon>Spiralia</taxon>
        <taxon>Gnathifera</taxon>
        <taxon>Rotifera</taxon>
        <taxon>Eurotatoria</taxon>
        <taxon>Monogononta</taxon>
        <taxon>Pseudotrocha</taxon>
        <taxon>Ploima</taxon>
        <taxon>Brachionidae</taxon>
        <taxon>Brachionus</taxon>
    </lineage>
</organism>
<proteinExistence type="predicted"/>
<dbReference type="Proteomes" id="UP000276133">
    <property type="component" value="Unassembled WGS sequence"/>
</dbReference>
<gene>
    <name evidence="1" type="ORF">BpHYR1_004455</name>
</gene>
<evidence type="ECO:0000313" key="1">
    <source>
        <dbReference type="EMBL" id="RNA32447.1"/>
    </source>
</evidence>
<dbReference type="SUPFAM" id="SSF49764">
    <property type="entry name" value="HSP20-like chaperones"/>
    <property type="match status" value="1"/>
</dbReference>
<evidence type="ECO:0008006" key="3">
    <source>
        <dbReference type="Google" id="ProtNLM"/>
    </source>
</evidence>
<accession>A0A3M7S9W0</accession>
<dbReference type="Gene3D" id="2.60.40.790">
    <property type="match status" value="1"/>
</dbReference>
<protein>
    <recommendedName>
        <fullName evidence="3">CS domain-containing protein</fullName>
    </recommendedName>
</protein>
<sequence>MTSESMPCYSFEEENDTVLFVLVIDELDVQRKIGKLFKKVPVNITIRDKEISQQSFNLAIKINDSRKVYRFQIKRLPTKINVEKSKIEFDKGKIIVTLVKTEDETWKQFSDSDFETYHLVKK</sequence>